<accession>A0AAV2ZDC5</accession>
<protein>
    <submittedName>
        <fullName evidence="2">Uncharacterized protein</fullName>
    </submittedName>
</protein>
<evidence type="ECO:0000256" key="1">
    <source>
        <dbReference type="SAM" id="MobiDB-lite"/>
    </source>
</evidence>
<sequence>MEIPNNYEKLPESCPKYSQNSTKKDPTSPIPHYHQRDFKIIVKEEIKEEDDNDGMMDEPELSRGLKDLCQDTLIESTSYRNPPERCPSPQDSMKVGHTILGMWR</sequence>
<organism evidence="2 3">
    <name type="scientific">Pyxicephalus adspersus</name>
    <name type="common">African bullfrog</name>
    <dbReference type="NCBI Taxonomy" id="30357"/>
    <lineage>
        <taxon>Eukaryota</taxon>
        <taxon>Metazoa</taxon>
        <taxon>Chordata</taxon>
        <taxon>Craniata</taxon>
        <taxon>Vertebrata</taxon>
        <taxon>Euteleostomi</taxon>
        <taxon>Amphibia</taxon>
        <taxon>Batrachia</taxon>
        <taxon>Anura</taxon>
        <taxon>Neobatrachia</taxon>
        <taxon>Ranoidea</taxon>
        <taxon>Pyxicephalidae</taxon>
        <taxon>Pyxicephalinae</taxon>
        <taxon>Pyxicephalus</taxon>
    </lineage>
</organism>
<dbReference type="Proteomes" id="UP001181693">
    <property type="component" value="Unassembled WGS sequence"/>
</dbReference>
<gene>
    <name evidence="2" type="ORF">GDO54_018579</name>
</gene>
<feature type="region of interest" description="Disordered" evidence="1">
    <location>
        <begin position="76"/>
        <end position="104"/>
    </location>
</feature>
<comment type="caution">
    <text evidence="2">The sequence shown here is derived from an EMBL/GenBank/DDBJ whole genome shotgun (WGS) entry which is preliminary data.</text>
</comment>
<evidence type="ECO:0000313" key="2">
    <source>
        <dbReference type="EMBL" id="DBA13441.1"/>
    </source>
</evidence>
<evidence type="ECO:0000313" key="3">
    <source>
        <dbReference type="Proteomes" id="UP001181693"/>
    </source>
</evidence>
<feature type="region of interest" description="Disordered" evidence="1">
    <location>
        <begin position="1"/>
        <end position="37"/>
    </location>
</feature>
<dbReference type="AlphaFoldDB" id="A0AAV2ZDC5"/>
<name>A0AAV2ZDC5_PYXAD</name>
<reference evidence="2" key="1">
    <citation type="thesis" date="2020" institute="ProQuest LLC" country="789 East Eisenhower Parkway, Ann Arbor, MI, USA">
        <title>Comparative Genomics and Chromosome Evolution.</title>
        <authorList>
            <person name="Mudd A.B."/>
        </authorList>
    </citation>
    <scope>NUCLEOTIDE SEQUENCE</scope>
    <source>
        <strain evidence="2">1538</strain>
        <tissue evidence="2">Blood</tissue>
    </source>
</reference>
<proteinExistence type="predicted"/>
<keyword evidence="3" id="KW-1185">Reference proteome</keyword>
<dbReference type="EMBL" id="DYDO01004173">
    <property type="protein sequence ID" value="DBA13441.1"/>
    <property type="molecule type" value="Genomic_DNA"/>
</dbReference>